<dbReference type="InterPro" id="IPR010992">
    <property type="entry name" value="IHF-like_DNA-bd_dom_sf"/>
</dbReference>
<dbReference type="GO" id="GO:0030261">
    <property type="term" value="P:chromosome condensation"/>
    <property type="evidence" value="ECO:0007669"/>
    <property type="project" value="UniProtKB-KW"/>
</dbReference>
<dbReference type="CDD" id="cd13831">
    <property type="entry name" value="HU"/>
    <property type="match status" value="1"/>
</dbReference>
<comment type="function">
    <text evidence="1">Histone-like DNA-binding protein which is capable of wrapping DNA to stabilize it, and thus to prevent its denaturation under extreme environmental conditions.</text>
</comment>
<keyword evidence="4" id="KW-0238">DNA-binding</keyword>
<evidence type="ECO:0000313" key="7">
    <source>
        <dbReference type="Proteomes" id="UP000027997"/>
    </source>
</evidence>
<dbReference type="PANTHER" id="PTHR33175">
    <property type="entry name" value="DNA-BINDING PROTEIN HU"/>
    <property type="match status" value="1"/>
</dbReference>
<dbReference type="PANTHER" id="PTHR33175:SF3">
    <property type="entry name" value="DNA-BINDING PROTEIN HU-BETA"/>
    <property type="match status" value="1"/>
</dbReference>
<evidence type="ECO:0000256" key="3">
    <source>
        <dbReference type="ARBA" id="ARBA00023067"/>
    </source>
</evidence>
<accession>A0A081K5B2</accession>
<dbReference type="eggNOG" id="COG0776">
    <property type="taxonomic scope" value="Bacteria"/>
</dbReference>
<reference evidence="6 7" key="1">
    <citation type="submission" date="2014-06" db="EMBL/GenBank/DDBJ databases">
        <title>Whole Genome Sequences of Three Symbiotic Endozoicomonas Bacteria.</title>
        <authorList>
            <person name="Neave M.J."/>
            <person name="Apprill A."/>
            <person name="Voolstra C.R."/>
        </authorList>
    </citation>
    <scope>NUCLEOTIDE SEQUENCE [LARGE SCALE GENOMIC DNA]</scope>
    <source>
        <strain evidence="6 7">DSM 22380</strain>
    </source>
</reference>
<dbReference type="Proteomes" id="UP000027997">
    <property type="component" value="Unassembled WGS sequence"/>
</dbReference>
<dbReference type="GO" id="GO:1990103">
    <property type="term" value="C:DnaA-HU complex"/>
    <property type="evidence" value="ECO:0007669"/>
    <property type="project" value="UniProtKB-ARBA"/>
</dbReference>
<keyword evidence="7" id="KW-1185">Reference proteome</keyword>
<keyword evidence="3" id="KW-0226">DNA condensation</keyword>
<evidence type="ECO:0000313" key="6">
    <source>
        <dbReference type="EMBL" id="KEI69338.1"/>
    </source>
</evidence>
<evidence type="ECO:0000256" key="2">
    <source>
        <dbReference type="ARBA" id="ARBA00010529"/>
    </source>
</evidence>
<gene>
    <name evidence="6" type="ORF">GV64_00060</name>
</gene>
<dbReference type="InterPro" id="IPR020816">
    <property type="entry name" value="Histone-like_DNA-bd_CS"/>
</dbReference>
<dbReference type="InterPro" id="IPR000119">
    <property type="entry name" value="Hist_DNA-bd"/>
</dbReference>
<dbReference type="Gene3D" id="4.10.520.10">
    <property type="entry name" value="IHF-like DNA-binding proteins"/>
    <property type="match status" value="1"/>
</dbReference>
<dbReference type="RefSeq" id="WP_020582599.1">
    <property type="nucleotide sequence ID" value="NZ_JOJP01000001.1"/>
</dbReference>
<comment type="caution">
    <text evidence="6">The sequence shown here is derived from an EMBL/GenBank/DDBJ whole genome shotgun (WGS) entry which is preliminary data.</text>
</comment>
<dbReference type="GO" id="GO:0006270">
    <property type="term" value="P:DNA replication initiation"/>
    <property type="evidence" value="ECO:0007669"/>
    <property type="project" value="UniProtKB-ARBA"/>
</dbReference>
<dbReference type="FunFam" id="4.10.520.10:FF:000001">
    <property type="entry name" value="DNA-binding protein HU"/>
    <property type="match status" value="1"/>
</dbReference>
<proteinExistence type="inferred from homology"/>
<dbReference type="PRINTS" id="PR01727">
    <property type="entry name" value="DNABINDINGHU"/>
</dbReference>
<comment type="similarity">
    <text evidence="2 5">Belongs to the bacterial histone-like protein family.</text>
</comment>
<dbReference type="PROSITE" id="PS00045">
    <property type="entry name" value="HISTONE_LIKE"/>
    <property type="match status" value="1"/>
</dbReference>
<evidence type="ECO:0000256" key="5">
    <source>
        <dbReference type="RuleBase" id="RU003939"/>
    </source>
</evidence>
<dbReference type="EMBL" id="JOJP01000001">
    <property type="protein sequence ID" value="KEI69338.1"/>
    <property type="molecule type" value="Genomic_DNA"/>
</dbReference>
<dbReference type="STRING" id="305900.GV64_00060"/>
<evidence type="ECO:0000256" key="1">
    <source>
        <dbReference type="ARBA" id="ARBA00003819"/>
    </source>
</evidence>
<sequence length="90" mass="9584">MRKPDLVNVIADEADITKDKATQALNAVLEAITGALQSEDTVNLVGFGTFEQRSRAARTGKNPQTGETIQIKASKTVAFKPGKALKDAVN</sequence>
<evidence type="ECO:0000256" key="4">
    <source>
        <dbReference type="ARBA" id="ARBA00023125"/>
    </source>
</evidence>
<dbReference type="AlphaFoldDB" id="A0A081K5B2"/>
<name>A0A081K5B2_9GAMM</name>
<dbReference type="GO" id="GO:1990178">
    <property type="term" value="C:HU-DNA complex"/>
    <property type="evidence" value="ECO:0007669"/>
    <property type="project" value="UniProtKB-ARBA"/>
</dbReference>
<protein>
    <submittedName>
        <fullName evidence="6">Transcriptional regulator HU subunit alpha</fullName>
    </submittedName>
</protein>
<dbReference type="SUPFAM" id="SSF47729">
    <property type="entry name" value="IHF-like DNA-binding proteins"/>
    <property type="match status" value="1"/>
</dbReference>
<dbReference type="SMART" id="SM00411">
    <property type="entry name" value="BHL"/>
    <property type="match status" value="1"/>
</dbReference>
<dbReference type="GO" id="GO:0030527">
    <property type="term" value="F:structural constituent of chromatin"/>
    <property type="evidence" value="ECO:0007669"/>
    <property type="project" value="InterPro"/>
</dbReference>
<dbReference type="Pfam" id="PF00216">
    <property type="entry name" value="Bac_DNA_binding"/>
    <property type="match status" value="1"/>
</dbReference>
<organism evidence="6 7">
    <name type="scientific">Endozoicomonas elysicola</name>
    <dbReference type="NCBI Taxonomy" id="305900"/>
    <lineage>
        <taxon>Bacteria</taxon>
        <taxon>Pseudomonadati</taxon>
        <taxon>Pseudomonadota</taxon>
        <taxon>Gammaproteobacteria</taxon>
        <taxon>Oceanospirillales</taxon>
        <taxon>Endozoicomonadaceae</taxon>
        <taxon>Endozoicomonas</taxon>
    </lineage>
</organism>
<dbReference type="GO" id="GO:0006351">
    <property type="term" value="P:DNA-templated transcription"/>
    <property type="evidence" value="ECO:0007669"/>
    <property type="project" value="UniProtKB-ARBA"/>
</dbReference>
<dbReference type="GO" id="GO:0042802">
    <property type="term" value="F:identical protein binding"/>
    <property type="evidence" value="ECO:0007669"/>
    <property type="project" value="UniProtKB-ARBA"/>
</dbReference>
<dbReference type="GO" id="GO:0003677">
    <property type="term" value="F:DNA binding"/>
    <property type="evidence" value="ECO:0007669"/>
    <property type="project" value="UniProtKB-KW"/>
</dbReference>
<dbReference type="GO" id="GO:0005829">
    <property type="term" value="C:cytosol"/>
    <property type="evidence" value="ECO:0007669"/>
    <property type="project" value="TreeGrafter"/>
</dbReference>